<sequence>MNETKDWTSVSFEEARSVLRQWREEHVRRSEETVEMWEHILSRHPRSLGDELWLIYEQVCIAALDCARLELAIECIQALHKKFPRSNRVFKLQAMRFEAIGRYTDALRMYDQLIEADPTNMSYRKRKVAVLIAQGNKQEAIRELTEYLKTFLNDNEAWLELSQLYLSEGDYARAAHCIEELLLSNPHNSLYLRRLAEIRYTQGGQENLEIAKAYYDHAIRTNPLCNRSLFGMLLCCHHLAQKSAGQRKREFINAGTCAADRLIQRYKEADLEGINPNIKSQIDVVQRLKSQL</sequence>
<evidence type="ECO:0000313" key="7">
    <source>
        <dbReference type="EMBL" id="MFH4984197.1"/>
    </source>
</evidence>
<keyword evidence="5" id="KW-0256">Endoplasmic reticulum</keyword>
<organism evidence="7 8">
    <name type="scientific">Gnathostoma spinigerum</name>
    <dbReference type="NCBI Taxonomy" id="75299"/>
    <lineage>
        <taxon>Eukaryota</taxon>
        <taxon>Metazoa</taxon>
        <taxon>Ecdysozoa</taxon>
        <taxon>Nematoda</taxon>
        <taxon>Chromadorea</taxon>
        <taxon>Rhabditida</taxon>
        <taxon>Spirurina</taxon>
        <taxon>Gnathostomatomorpha</taxon>
        <taxon>Gnathostomatoidea</taxon>
        <taxon>Gnathostomatidae</taxon>
        <taxon>Gnathostoma</taxon>
    </lineage>
</organism>
<evidence type="ECO:0000256" key="5">
    <source>
        <dbReference type="RuleBase" id="RU367091"/>
    </source>
</evidence>
<dbReference type="PANTHER" id="PTHR12760">
    <property type="entry name" value="TETRATRICOPEPTIDE REPEAT PROTEIN"/>
    <property type="match status" value="1"/>
</dbReference>
<feature type="repeat" description="TPR" evidence="4">
    <location>
        <begin position="87"/>
        <end position="120"/>
    </location>
</feature>
<dbReference type="SMART" id="SM00028">
    <property type="entry name" value="TPR"/>
    <property type="match status" value="3"/>
</dbReference>
<comment type="similarity">
    <text evidence="1 5">Belongs to the EMC2 family.</text>
</comment>
<dbReference type="Pfam" id="PF22890">
    <property type="entry name" value="TPR_EMC2"/>
    <property type="match status" value="1"/>
</dbReference>
<dbReference type="Proteomes" id="UP001608902">
    <property type="component" value="Unassembled WGS sequence"/>
</dbReference>
<comment type="function">
    <text evidence="5">Part of the endoplasmic reticulum membrane protein complex (EMC) that enables the energy-independent insertion into endoplasmic reticulum membranes of newly synthesized membrane proteins.</text>
</comment>
<dbReference type="InterPro" id="IPR039856">
    <property type="entry name" value="EMC2-like"/>
</dbReference>
<comment type="subunit">
    <text evidence="5">Component of the ER membrane protein complex (EMC).</text>
</comment>
<protein>
    <recommendedName>
        <fullName evidence="5">ER membrane protein complex subunit 2</fullName>
    </recommendedName>
</protein>
<dbReference type="PROSITE" id="PS50005">
    <property type="entry name" value="TPR"/>
    <property type="match status" value="2"/>
</dbReference>
<feature type="repeat" description="TPR" evidence="4">
    <location>
        <begin position="155"/>
        <end position="188"/>
    </location>
</feature>
<dbReference type="SUPFAM" id="SSF48452">
    <property type="entry name" value="TPR-like"/>
    <property type="match status" value="1"/>
</dbReference>
<feature type="domain" description="EMC2 TPR-like" evidence="6">
    <location>
        <begin position="91"/>
        <end position="198"/>
    </location>
</feature>
<evidence type="ECO:0000256" key="2">
    <source>
        <dbReference type="ARBA" id="ARBA00022737"/>
    </source>
</evidence>
<comment type="caution">
    <text evidence="7">The sequence shown here is derived from an EMBL/GenBank/DDBJ whole genome shotgun (WGS) entry which is preliminary data.</text>
</comment>
<reference evidence="7 8" key="1">
    <citation type="submission" date="2024-08" db="EMBL/GenBank/DDBJ databases">
        <title>Gnathostoma spinigerum genome.</title>
        <authorList>
            <person name="Gonzalez-Bertolin B."/>
            <person name="Monzon S."/>
            <person name="Zaballos A."/>
            <person name="Jimenez P."/>
            <person name="Dekumyoy P."/>
            <person name="Varona S."/>
            <person name="Cuesta I."/>
            <person name="Sumanam S."/>
            <person name="Adisakwattana P."/>
            <person name="Gasser R.B."/>
            <person name="Hernandez-Gonzalez A."/>
            <person name="Young N.D."/>
            <person name="Perteguer M.J."/>
        </authorList>
    </citation>
    <scope>NUCLEOTIDE SEQUENCE [LARGE SCALE GENOMIC DNA]</scope>
    <source>
        <strain evidence="7">AL3</strain>
        <tissue evidence="7">Liver</tissue>
    </source>
</reference>
<dbReference type="InterPro" id="IPR019734">
    <property type="entry name" value="TPR_rpt"/>
</dbReference>
<dbReference type="EMBL" id="JBGFUD010015813">
    <property type="protein sequence ID" value="MFH4984197.1"/>
    <property type="molecule type" value="Genomic_DNA"/>
</dbReference>
<evidence type="ECO:0000256" key="4">
    <source>
        <dbReference type="PROSITE-ProRule" id="PRU00339"/>
    </source>
</evidence>
<evidence type="ECO:0000256" key="3">
    <source>
        <dbReference type="ARBA" id="ARBA00022803"/>
    </source>
</evidence>
<dbReference type="Gene3D" id="1.25.40.10">
    <property type="entry name" value="Tetratricopeptide repeat domain"/>
    <property type="match status" value="1"/>
</dbReference>
<keyword evidence="8" id="KW-1185">Reference proteome</keyword>
<keyword evidence="2" id="KW-0677">Repeat</keyword>
<comment type="subcellular location">
    <subcellularLocation>
        <location evidence="5">Endoplasmic reticulum membrane</location>
        <topology evidence="5">Peripheral membrane protein</topology>
        <orientation evidence="5">Cytoplasmic side</orientation>
    </subcellularLocation>
</comment>
<dbReference type="InterPro" id="IPR011990">
    <property type="entry name" value="TPR-like_helical_dom_sf"/>
</dbReference>
<accession>A0ABD6F391</accession>
<dbReference type="GO" id="GO:0072546">
    <property type="term" value="C:EMC complex"/>
    <property type="evidence" value="ECO:0007669"/>
    <property type="project" value="UniProtKB-UniRule"/>
</dbReference>
<keyword evidence="5" id="KW-0472">Membrane</keyword>
<evidence type="ECO:0000256" key="1">
    <source>
        <dbReference type="ARBA" id="ARBA00010361"/>
    </source>
</evidence>
<gene>
    <name evidence="7" type="ORF">AB6A40_010906</name>
</gene>
<evidence type="ECO:0000259" key="6">
    <source>
        <dbReference type="Pfam" id="PF22890"/>
    </source>
</evidence>
<name>A0ABD6F391_9BILA</name>
<dbReference type="InterPro" id="IPR055217">
    <property type="entry name" value="TPR_EMC2"/>
</dbReference>
<dbReference type="FunFam" id="1.25.40.10:FF:000326">
    <property type="entry name" value="ER membrane protein complex subunit 2"/>
    <property type="match status" value="1"/>
</dbReference>
<dbReference type="AlphaFoldDB" id="A0ABD6F391"/>
<proteinExistence type="inferred from homology"/>
<evidence type="ECO:0000313" key="8">
    <source>
        <dbReference type="Proteomes" id="UP001608902"/>
    </source>
</evidence>
<keyword evidence="3 4" id="KW-0802">TPR repeat</keyword>